<proteinExistence type="predicted"/>
<dbReference type="EMBL" id="LT906467">
    <property type="protein sequence ID" value="SNV78448.1"/>
    <property type="molecule type" value="Genomic_DNA"/>
</dbReference>
<gene>
    <name evidence="4" type="ORF">CIMIT_08910</name>
    <name evidence="5" type="ORF">SAMEA4535761_01844</name>
</gene>
<evidence type="ECO:0000313" key="6">
    <source>
        <dbReference type="Proteomes" id="UP000028780"/>
    </source>
</evidence>
<feature type="chain" id="PRO_5001715472" description="Secreted protein" evidence="3">
    <location>
        <begin position="24"/>
        <end position="287"/>
    </location>
</feature>
<dbReference type="STRING" id="156978.CIMIT_08910"/>
<protein>
    <recommendedName>
        <fullName evidence="8">Secreted protein</fullName>
    </recommendedName>
</protein>
<dbReference type="Proteomes" id="UP000028780">
    <property type="component" value="Chromosome"/>
</dbReference>
<dbReference type="HOGENOM" id="CLU_968793_0_0_11"/>
<feature type="transmembrane region" description="Helical" evidence="2">
    <location>
        <begin position="240"/>
        <end position="263"/>
    </location>
</feature>
<keyword evidence="2" id="KW-0472">Membrane</keyword>
<feature type="region of interest" description="Disordered" evidence="1">
    <location>
        <begin position="214"/>
        <end position="237"/>
    </location>
</feature>
<evidence type="ECO:0000313" key="7">
    <source>
        <dbReference type="Proteomes" id="UP000215374"/>
    </source>
</evidence>
<evidence type="ECO:0000256" key="1">
    <source>
        <dbReference type="SAM" id="MobiDB-lite"/>
    </source>
</evidence>
<evidence type="ECO:0000256" key="2">
    <source>
        <dbReference type="SAM" id="Phobius"/>
    </source>
</evidence>
<reference evidence="4 6" key="1">
    <citation type="submission" date="2014-08" db="EMBL/GenBank/DDBJ databases">
        <title>Complete genome sequence of Corynebacterium imitans DSM 44264, isolated from a five-month-old boy with suspected pharyngeal diphtheria.</title>
        <authorList>
            <person name="Mollmann S."/>
            <person name="Albersmeier A."/>
            <person name="Ruckert C."/>
            <person name="Tauch A."/>
        </authorList>
    </citation>
    <scope>NUCLEOTIDE SEQUENCE [LARGE SCALE GENOMIC DNA]</scope>
    <source>
        <strain evidence="4 6">DSM 44264</strain>
    </source>
</reference>
<evidence type="ECO:0000313" key="4">
    <source>
        <dbReference type="EMBL" id="AIJ34003.1"/>
    </source>
</evidence>
<dbReference type="AlphaFoldDB" id="A0A076NKW6"/>
<reference evidence="5 7" key="2">
    <citation type="submission" date="2017-06" db="EMBL/GenBank/DDBJ databases">
        <authorList>
            <consortium name="Pathogen Informatics"/>
        </authorList>
    </citation>
    <scope>NUCLEOTIDE SEQUENCE [LARGE SCALE GENOMIC DNA]</scope>
    <source>
        <strain evidence="5 7">NCTC13015</strain>
    </source>
</reference>
<keyword evidence="6" id="KW-1185">Reference proteome</keyword>
<evidence type="ECO:0008006" key="8">
    <source>
        <dbReference type="Google" id="ProtNLM"/>
    </source>
</evidence>
<dbReference type="RefSeq" id="WP_038591835.1">
    <property type="nucleotide sequence ID" value="NZ_CP009211.1"/>
</dbReference>
<dbReference type="OrthoDB" id="9972767at2"/>
<keyword evidence="2" id="KW-0812">Transmembrane</keyword>
<accession>A0A076NKW6</accession>
<dbReference type="Proteomes" id="UP000215374">
    <property type="component" value="Chromosome 1"/>
</dbReference>
<feature type="signal peptide" evidence="3">
    <location>
        <begin position="1"/>
        <end position="23"/>
    </location>
</feature>
<sequence length="287" mass="30360">MRRFLVPVIVATGLVVPATSASAADLAPKDEKTCSVVTTAAEREFAKTYADEEKDLGGKLLVGKWVSAIERVYPGAETYTDVELLAKLMPESLAQHYLDVRDSASSADIPFGPTGDEIAELTHIAVAEGESRPTYADPQASARDRAHAQSLTSALQRHFPGLKTKEAESLAAVIQNDRTGEYFNTRLAYEHVLAQAAWDCRDLMASDAKLAHIDLPTSTPPQQDPAPGSSQPEQGRASSAGATAGVVVFSLLAALGVSLALLATVGPQFGLALPELPDLSNLANLQL</sequence>
<name>A0A076NKW6_9CORY</name>
<evidence type="ECO:0000313" key="5">
    <source>
        <dbReference type="EMBL" id="SNV78448.1"/>
    </source>
</evidence>
<evidence type="ECO:0000256" key="3">
    <source>
        <dbReference type="SAM" id="SignalP"/>
    </source>
</evidence>
<organism evidence="4 6">
    <name type="scientific">Corynebacterium imitans</name>
    <dbReference type="NCBI Taxonomy" id="156978"/>
    <lineage>
        <taxon>Bacteria</taxon>
        <taxon>Bacillati</taxon>
        <taxon>Actinomycetota</taxon>
        <taxon>Actinomycetes</taxon>
        <taxon>Mycobacteriales</taxon>
        <taxon>Corynebacteriaceae</taxon>
        <taxon>Corynebacterium</taxon>
    </lineage>
</organism>
<keyword evidence="3" id="KW-0732">Signal</keyword>
<dbReference type="KEGG" id="cii:CIMIT_08910"/>
<keyword evidence="2" id="KW-1133">Transmembrane helix</keyword>
<dbReference type="EMBL" id="CP009211">
    <property type="protein sequence ID" value="AIJ34003.1"/>
    <property type="molecule type" value="Genomic_DNA"/>
</dbReference>